<dbReference type="EMBL" id="MLJW01000810">
    <property type="protein sequence ID" value="OIQ82389.1"/>
    <property type="molecule type" value="Genomic_DNA"/>
</dbReference>
<dbReference type="Pfam" id="PF03695">
    <property type="entry name" value="UPF0149"/>
    <property type="match status" value="1"/>
</dbReference>
<evidence type="ECO:0008006" key="2">
    <source>
        <dbReference type="Google" id="ProtNLM"/>
    </source>
</evidence>
<dbReference type="InterPro" id="IPR011978">
    <property type="entry name" value="YgfB-like"/>
</dbReference>
<comment type="caution">
    <text evidence="1">The sequence shown here is derived from an EMBL/GenBank/DDBJ whole genome shotgun (WGS) entry which is preliminary data.</text>
</comment>
<reference evidence="1" key="1">
    <citation type="submission" date="2016-10" db="EMBL/GenBank/DDBJ databases">
        <title>Sequence of Gallionella enrichment culture.</title>
        <authorList>
            <person name="Poehlein A."/>
            <person name="Muehling M."/>
            <person name="Daniel R."/>
        </authorList>
    </citation>
    <scope>NUCLEOTIDE SEQUENCE</scope>
</reference>
<evidence type="ECO:0000313" key="1">
    <source>
        <dbReference type="EMBL" id="OIQ82389.1"/>
    </source>
</evidence>
<name>A0A1J5R2K0_9ZZZZ</name>
<organism evidence="1">
    <name type="scientific">mine drainage metagenome</name>
    <dbReference type="NCBI Taxonomy" id="410659"/>
    <lineage>
        <taxon>unclassified sequences</taxon>
        <taxon>metagenomes</taxon>
        <taxon>ecological metagenomes</taxon>
    </lineage>
</organism>
<dbReference type="AlphaFoldDB" id="A0A1J5R2K0"/>
<dbReference type="NCBIfam" id="TIGR02292">
    <property type="entry name" value="ygfB_yecA"/>
    <property type="match status" value="1"/>
</dbReference>
<dbReference type="SUPFAM" id="SSF101327">
    <property type="entry name" value="YgfB-like"/>
    <property type="match status" value="1"/>
</dbReference>
<dbReference type="Gene3D" id="1.20.120.740">
    <property type="entry name" value="YgfB uncharacterised protein family UPF0149, PF03695"/>
    <property type="match status" value="1"/>
</dbReference>
<gene>
    <name evidence="1" type="ORF">GALL_358220</name>
</gene>
<accession>A0A1J5R2K0</accession>
<sequence>MAALPLHGPCVMTETPAPSADLDRLADLLLSDAAPEHVMDISTLDGFIAAALAGPDQPQLADLLPWVWDPHRSDEEITFGSEDEARELVALIAQHWHDTAVVLADDAQDYEPILYLHGPDDEDAEVDAEEFEAVSIIDDWCRGFVLGLQLQDDVFERIPDELKDMLGPIFLYGTDEGRAELERLQLTPEQHESIAQALPGIVAALHRQFHAAAD</sequence>
<dbReference type="InterPro" id="IPR036255">
    <property type="entry name" value="YgfB-like_sf"/>
</dbReference>
<protein>
    <recommendedName>
        <fullName evidence="2">YecA family protein</fullName>
    </recommendedName>
</protein>
<proteinExistence type="predicted"/>